<feature type="domain" description="MobA/VirD2-like nuclease" evidence="2">
    <location>
        <begin position="20"/>
        <end position="154"/>
    </location>
</feature>
<name>A0A015YGM6_BACFG</name>
<comment type="caution">
    <text evidence="3">The sequence shown here is derived from an EMBL/GenBank/DDBJ whole genome shotgun (WGS) entry which is preliminary data.</text>
</comment>
<dbReference type="Proteomes" id="UP000022272">
    <property type="component" value="Unassembled WGS sequence"/>
</dbReference>
<proteinExistence type="predicted"/>
<evidence type="ECO:0000259" key="2">
    <source>
        <dbReference type="Pfam" id="PF03432"/>
    </source>
</evidence>
<feature type="region of interest" description="Disordered" evidence="1">
    <location>
        <begin position="265"/>
        <end position="299"/>
    </location>
</feature>
<protein>
    <submittedName>
        <fullName evidence="3">Relaxase/mobilization nuclease domain protein</fullName>
    </submittedName>
</protein>
<dbReference type="RefSeq" id="WP_032570068.1">
    <property type="nucleotide sequence ID" value="NZ_JGDM01000021.1"/>
</dbReference>
<sequence length="299" mass="33937">MIAKIKTRADFGGIVNYANDQKNKKKCATLLAHEGVCAISNKTIADSFQIQASIRPKVKSPVKHVSLAFSSQDISRFLDNEEGDALMVEIAKKWMEQMGIRNTQYIIARHHDTKHPHCHLVFNRIDNDGNLISDSNERIRNAKVCRALTKEYKLYFAPKNSKARNKSRLRPHQLRKYNLRSSTLDALAASRSWHDFLDILKGQGIDMRFNSADNSDKIRGISFCQDEYSIAGSKLDRDLSFSSLCVTLGNVATELIVQPHKAITSVGAGGTNNEQGWRDDKDKDNQRNEPFYKPSKRRR</sequence>
<organism evidence="3 4">
    <name type="scientific">Bacteroides fragilis str. 2-F-2 #4</name>
    <dbReference type="NCBI Taxonomy" id="1339280"/>
    <lineage>
        <taxon>Bacteria</taxon>
        <taxon>Pseudomonadati</taxon>
        <taxon>Bacteroidota</taxon>
        <taxon>Bacteroidia</taxon>
        <taxon>Bacteroidales</taxon>
        <taxon>Bacteroidaceae</taxon>
        <taxon>Bacteroides</taxon>
    </lineage>
</organism>
<evidence type="ECO:0000313" key="4">
    <source>
        <dbReference type="Proteomes" id="UP000022272"/>
    </source>
</evidence>
<dbReference type="InterPro" id="IPR005094">
    <property type="entry name" value="Endonuclease_MobA/VirD2"/>
</dbReference>
<evidence type="ECO:0000256" key="1">
    <source>
        <dbReference type="SAM" id="MobiDB-lite"/>
    </source>
</evidence>
<reference evidence="3 4" key="1">
    <citation type="submission" date="2014-02" db="EMBL/GenBank/DDBJ databases">
        <authorList>
            <person name="Sears C."/>
            <person name="Carroll K."/>
            <person name="Sack B.R."/>
            <person name="Qadri F."/>
            <person name="Myers L.L."/>
            <person name="Chung G.-T."/>
            <person name="Escheverria P."/>
            <person name="Fraser C.M."/>
            <person name="Sadzewicz L."/>
            <person name="Shefchek K.A."/>
            <person name="Tallon L."/>
            <person name="Das S.P."/>
            <person name="Daugherty S."/>
            <person name="Mongodin E.F."/>
        </authorList>
    </citation>
    <scope>NUCLEOTIDE SEQUENCE [LARGE SCALE GENOMIC DNA]</scope>
    <source>
        <strain evidence="3 4">2-F-2 #4</strain>
    </source>
</reference>
<gene>
    <name evidence="3" type="ORF">M076_1188</name>
</gene>
<evidence type="ECO:0000313" key="3">
    <source>
        <dbReference type="EMBL" id="EXZ45610.1"/>
    </source>
</evidence>
<dbReference type="EMBL" id="JGDM01000021">
    <property type="protein sequence ID" value="EXZ45610.1"/>
    <property type="molecule type" value="Genomic_DNA"/>
</dbReference>
<feature type="compositionally biased region" description="Basic and acidic residues" evidence="1">
    <location>
        <begin position="276"/>
        <end position="287"/>
    </location>
</feature>
<dbReference type="PATRIC" id="fig|1339280.3.peg.1151"/>
<dbReference type="AlphaFoldDB" id="A0A015YGM6"/>
<dbReference type="Pfam" id="PF03432">
    <property type="entry name" value="Relaxase"/>
    <property type="match status" value="1"/>
</dbReference>
<accession>A0A015YGM6</accession>